<accession>A0A975XZ94</accession>
<dbReference type="AlphaFoldDB" id="A0A975XZ94"/>
<dbReference type="KEGG" id="nps:KRR39_17160"/>
<dbReference type="EMBL" id="CP077062">
    <property type="protein sequence ID" value="QWZ07191.1"/>
    <property type="molecule type" value="Genomic_DNA"/>
</dbReference>
<keyword evidence="3" id="KW-1185">Reference proteome</keyword>
<dbReference type="RefSeq" id="WP_216938702.1">
    <property type="nucleotide sequence ID" value="NZ_CP077062.1"/>
</dbReference>
<reference evidence="2" key="1">
    <citation type="submission" date="2021-06" db="EMBL/GenBank/DDBJ databases">
        <title>Complete genome sequence of Nocardioides sp. G188.</title>
        <authorList>
            <person name="Im W.-T."/>
        </authorList>
    </citation>
    <scope>NUCLEOTIDE SEQUENCE</scope>
    <source>
        <strain evidence="2">G188</strain>
    </source>
</reference>
<dbReference type="InterPro" id="IPR050177">
    <property type="entry name" value="Lipid_A_modif_metabolic_enz"/>
</dbReference>
<dbReference type="InterPro" id="IPR001509">
    <property type="entry name" value="Epimerase_deHydtase"/>
</dbReference>
<sequence length="335" mass="35394">MGRVVLVTGVSRDFGGRFARRIAADPAVERVIGVDVVPPRGDLGSVAFVRADIRNPVIAKVITGQDVDTVVHMSVRSAPHEAGGRMSMKEHNVIGTMQLLAACQKAPGLERLVVKSSSAVYGSSSRDPAMFTEDMGAKRMPRSGYAKDVLEVEGYVRGFARRRPDVAVTMLRAANAVGPTVSSPLTHYFRLPVVPTVLGYDARLQFLHETDLLGALHHATLGGVHGTFNVGGDGVLMLSQALRRLGRPTVPVPRFALGSLSSLGSLSRQAAIKGLQAELSGFLTFGRGLDTSRMRSVLGFHPSYTTAEAFADLSRSIAPSALPSAAALLGGASRG</sequence>
<organism evidence="2 3">
    <name type="scientific">Nocardioides panacis</name>
    <dbReference type="NCBI Taxonomy" id="2849501"/>
    <lineage>
        <taxon>Bacteria</taxon>
        <taxon>Bacillati</taxon>
        <taxon>Actinomycetota</taxon>
        <taxon>Actinomycetes</taxon>
        <taxon>Propionibacteriales</taxon>
        <taxon>Nocardioidaceae</taxon>
        <taxon>Nocardioides</taxon>
    </lineage>
</organism>
<dbReference type="PANTHER" id="PTHR43245">
    <property type="entry name" value="BIFUNCTIONAL POLYMYXIN RESISTANCE PROTEIN ARNA"/>
    <property type="match status" value="1"/>
</dbReference>
<proteinExistence type="predicted"/>
<feature type="domain" description="NAD-dependent epimerase/dehydratase" evidence="1">
    <location>
        <begin position="5"/>
        <end position="231"/>
    </location>
</feature>
<gene>
    <name evidence="2" type="ORF">KRR39_17160</name>
</gene>
<evidence type="ECO:0000313" key="2">
    <source>
        <dbReference type="EMBL" id="QWZ07191.1"/>
    </source>
</evidence>
<dbReference type="Proteomes" id="UP000683575">
    <property type="component" value="Chromosome"/>
</dbReference>
<dbReference type="PANTHER" id="PTHR43245:SF52">
    <property type="entry name" value="NAD-DEPENDENT EPIMERASE_DEHYDRATASE"/>
    <property type="match status" value="1"/>
</dbReference>
<name>A0A975XZ94_9ACTN</name>
<evidence type="ECO:0000259" key="1">
    <source>
        <dbReference type="Pfam" id="PF01370"/>
    </source>
</evidence>
<dbReference type="Pfam" id="PF01370">
    <property type="entry name" value="Epimerase"/>
    <property type="match status" value="1"/>
</dbReference>
<evidence type="ECO:0000313" key="3">
    <source>
        <dbReference type="Proteomes" id="UP000683575"/>
    </source>
</evidence>
<protein>
    <submittedName>
        <fullName evidence="2">NAD-dependent epimerase/dehydratase family protein</fullName>
    </submittedName>
</protein>